<feature type="domain" description="PAS" evidence="14">
    <location>
        <begin position="16"/>
        <end position="61"/>
    </location>
</feature>
<dbReference type="SMART" id="SM00086">
    <property type="entry name" value="PAC"/>
    <property type="match status" value="3"/>
</dbReference>
<keyword evidence="5" id="KW-0597">Phosphoprotein</keyword>
<proteinExistence type="predicted"/>
<dbReference type="Gene3D" id="3.30.565.10">
    <property type="entry name" value="Histidine kinase-like ATPase, C-terminal domain"/>
    <property type="match status" value="1"/>
</dbReference>
<keyword evidence="11" id="KW-0472">Membrane</keyword>
<gene>
    <name evidence="16" type="ORF">SAMN05660866_00312</name>
</gene>
<evidence type="ECO:0000256" key="1">
    <source>
        <dbReference type="ARBA" id="ARBA00000085"/>
    </source>
</evidence>
<organism evidence="16 17">
    <name type="scientific">Maribacter arcticus</name>
    <dbReference type="NCBI Taxonomy" id="561365"/>
    <lineage>
        <taxon>Bacteria</taxon>
        <taxon>Pseudomonadati</taxon>
        <taxon>Bacteroidota</taxon>
        <taxon>Flavobacteriia</taxon>
        <taxon>Flavobacteriales</taxon>
        <taxon>Flavobacteriaceae</taxon>
        <taxon>Maribacter</taxon>
    </lineage>
</organism>
<dbReference type="CDD" id="cd00130">
    <property type="entry name" value="PAS"/>
    <property type="match status" value="5"/>
</dbReference>
<dbReference type="InterPro" id="IPR003661">
    <property type="entry name" value="HisK_dim/P_dom"/>
</dbReference>
<dbReference type="InterPro" id="IPR004358">
    <property type="entry name" value="Sig_transdc_His_kin-like_C"/>
</dbReference>
<dbReference type="SMART" id="SM00387">
    <property type="entry name" value="HATPase_c"/>
    <property type="match status" value="1"/>
</dbReference>
<dbReference type="Pfam" id="PF02518">
    <property type="entry name" value="HATPase_c"/>
    <property type="match status" value="1"/>
</dbReference>
<dbReference type="Gene3D" id="3.30.450.20">
    <property type="entry name" value="PAS domain"/>
    <property type="match status" value="6"/>
</dbReference>
<evidence type="ECO:0000256" key="4">
    <source>
        <dbReference type="ARBA" id="ARBA00022475"/>
    </source>
</evidence>
<evidence type="ECO:0000256" key="3">
    <source>
        <dbReference type="ARBA" id="ARBA00012438"/>
    </source>
</evidence>
<dbReference type="InterPro" id="IPR013655">
    <property type="entry name" value="PAS_fold_3"/>
</dbReference>
<evidence type="ECO:0000259" key="15">
    <source>
        <dbReference type="PROSITE" id="PS50113"/>
    </source>
</evidence>
<dbReference type="InterPro" id="IPR035965">
    <property type="entry name" value="PAS-like_dom_sf"/>
</dbReference>
<dbReference type="InterPro" id="IPR000014">
    <property type="entry name" value="PAS"/>
</dbReference>
<evidence type="ECO:0000256" key="6">
    <source>
        <dbReference type="ARBA" id="ARBA00022679"/>
    </source>
</evidence>
<dbReference type="PRINTS" id="PR00344">
    <property type="entry name" value="BCTRLSENSOR"/>
</dbReference>
<feature type="domain" description="Histidine kinase" evidence="13">
    <location>
        <begin position="821"/>
        <end position="1037"/>
    </location>
</feature>
<evidence type="ECO:0000256" key="8">
    <source>
        <dbReference type="ARBA" id="ARBA00022777"/>
    </source>
</evidence>
<feature type="coiled-coil region" evidence="12">
    <location>
        <begin position="788"/>
        <end position="817"/>
    </location>
</feature>
<evidence type="ECO:0000256" key="7">
    <source>
        <dbReference type="ARBA" id="ARBA00022741"/>
    </source>
</evidence>
<evidence type="ECO:0000256" key="2">
    <source>
        <dbReference type="ARBA" id="ARBA00004236"/>
    </source>
</evidence>
<dbReference type="AlphaFoldDB" id="A0A1T4ZUE2"/>
<protein>
    <recommendedName>
        <fullName evidence="3">histidine kinase</fullName>
        <ecNumber evidence="3">2.7.13.3</ecNumber>
    </recommendedName>
</protein>
<dbReference type="InterPro" id="IPR005467">
    <property type="entry name" value="His_kinase_dom"/>
</dbReference>
<dbReference type="SUPFAM" id="SSF55874">
    <property type="entry name" value="ATPase domain of HSP90 chaperone/DNA topoisomerase II/histidine kinase"/>
    <property type="match status" value="1"/>
</dbReference>
<dbReference type="Pfam" id="PF13426">
    <property type="entry name" value="PAS_9"/>
    <property type="match status" value="4"/>
</dbReference>
<dbReference type="PANTHER" id="PTHR43304:SF1">
    <property type="entry name" value="PAC DOMAIN-CONTAINING PROTEIN"/>
    <property type="match status" value="1"/>
</dbReference>
<dbReference type="Proteomes" id="UP000190339">
    <property type="component" value="Unassembled WGS sequence"/>
</dbReference>
<evidence type="ECO:0000256" key="11">
    <source>
        <dbReference type="ARBA" id="ARBA00023136"/>
    </source>
</evidence>
<dbReference type="InterPro" id="IPR036097">
    <property type="entry name" value="HisK_dim/P_sf"/>
</dbReference>
<dbReference type="Pfam" id="PF00512">
    <property type="entry name" value="HisKA"/>
    <property type="match status" value="1"/>
</dbReference>
<dbReference type="NCBIfam" id="TIGR00229">
    <property type="entry name" value="sensory_box"/>
    <property type="match status" value="4"/>
</dbReference>
<dbReference type="GO" id="GO:0005524">
    <property type="term" value="F:ATP binding"/>
    <property type="evidence" value="ECO:0007669"/>
    <property type="project" value="UniProtKB-KW"/>
</dbReference>
<keyword evidence="9" id="KW-0067">ATP-binding</keyword>
<dbReference type="EMBL" id="FUYL01000001">
    <property type="protein sequence ID" value="SKB26217.1"/>
    <property type="molecule type" value="Genomic_DNA"/>
</dbReference>
<dbReference type="GO" id="GO:0005886">
    <property type="term" value="C:plasma membrane"/>
    <property type="evidence" value="ECO:0007669"/>
    <property type="project" value="UniProtKB-SubCell"/>
</dbReference>
<feature type="domain" description="PAS" evidence="14">
    <location>
        <begin position="261"/>
        <end position="332"/>
    </location>
</feature>
<feature type="domain" description="PAC" evidence="15">
    <location>
        <begin position="208"/>
        <end position="260"/>
    </location>
</feature>
<evidence type="ECO:0000256" key="5">
    <source>
        <dbReference type="ARBA" id="ARBA00022553"/>
    </source>
</evidence>
<evidence type="ECO:0000256" key="12">
    <source>
        <dbReference type="SAM" id="Coils"/>
    </source>
</evidence>
<keyword evidence="4" id="KW-1003">Cell membrane</keyword>
<dbReference type="PROSITE" id="PS50112">
    <property type="entry name" value="PAS"/>
    <property type="match status" value="4"/>
</dbReference>
<feature type="coiled-coil region" evidence="12">
    <location>
        <begin position="618"/>
        <end position="674"/>
    </location>
</feature>
<dbReference type="InterPro" id="IPR036890">
    <property type="entry name" value="HATPase_C_sf"/>
</dbReference>
<feature type="domain" description="PAC" evidence="15">
    <location>
        <begin position="337"/>
        <end position="389"/>
    </location>
</feature>
<keyword evidence="7" id="KW-0547">Nucleotide-binding</keyword>
<evidence type="ECO:0000259" key="14">
    <source>
        <dbReference type="PROSITE" id="PS50112"/>
    </source>
</evidence>
<dbReference type="FunFam" id="3.30.565.10:FF:000023">
    <property type="entry name" value="PAS domain-containing sensor histidine kinase"/>
    <property type="match status" value="1"/>
</dbReference>
<dbReference type="GO" id="GO:0000155">
    <property type="term" value="F:phosphorelay sensor kinase activity"/>
    <property type="evidence" value="ECO:0007669"/>
    <property type="project" value="InterPro"/>
</dbReference>
<feature type="domain" description="PAS" evidence="14">
    <location>
        <begin position="512"/>
        <end position="579"/>
    </location>
</feature>
<name>A0A1T4ZUE2_9FLAO</name>
<reference evidence="17" key="1">
    <citation type="submission" date="2017-02" db="EMBL/GenBank/DDBJ databases">
        <authorList>
            <person name="Varghese N."/>
            <person name="Submissions S."/>
        </authorList>
    </citation>
    <scope>NUCLEOTIDE SEQUENCE [LARGE SCALE GENOMIC DNA]</scope>
    <source>
        <strain evidence="17">DSM 23546</strain>
    </source>
</reference>
<feature type="domain" description="PAC" evidence="15">
    <location>
        <begin position="580"/>
        <end position="634"/>
    </location>
</feature>
<keyword evidence="8" id="KW-0418">Kinase</keyword>
<comment type="catalytic activity">
    <reaction evidence="1">
        <text>ATP + protein L-histidine = ADP + protein N-phospho-L-histidine.</text>
        <dbReference type="EC" id="2.7.13.3"/>
    </reaction>
</comment>
<keyword evidence="12" id="KW-0175">Coiled coil</keyword>
<keyword evidence="6" id="KW-0808">Transferase</keyword>
<keyword evidence="10" id="KW-0902">Two-component regulatory system</keyword>
<dbReference type="OrthoDB" id="9808408at2"/>
<keyword evidence="17" id="KW-1185">Reference proteome</keyword>
<dbReference type="SUPFAM" id="SSF47384">
    <property type="entry name" value="Homodimeric domain of signal transducing histidine kinase"/>
    <property type="match status" value="1"/>
</dbReference>
<evidence type="ECO:0000313" key="16">
    <source>
        <dbReference type="EMBL" id="SKB26217.1"/>
    </source>
</evidence>
<dbReference type="RefSeq" id="WP_079510696.1">
    <property type="nucleotide sequence ID" value="NZ_FUYL01000001.1"/>
</dbReference>
<dbReference type="InterPro" id="IPR003594">
    <property type="entry name" value="HATPase_dom"/>
</dbReference>
<dbReference type="EC" id="2.7.13.3" evidence="3"/>
<dbReference type="CDD" id="cd00075">
    <property type="entry name" value="HATPase"/>
    <property type="match status" value="1"/>
</dbReference>
<dbReference type="InterPro" id="IPR001610">
    <property type="entry name" value="PAC"/>
</dbReference>
<evidence type="ECO:0000259" key="13">
    <source>
        <dbReference type="PROSITE" id="PS50109"/>
    </source>
</evidence>
<dbReference type="InterPro" id="IPR000700">
    <property type="entry name" value="PAS-assoc_C"/>
</dbReference>
<evidence type="ECO:0000313" key="17">
    <source>
        <dbReference type="Proteomes" id="UP000190339"/>
    </source>
</evidence>
<dbReference type="Gene3D" id="1.10.287.130">
    <property type="match status" value="1"/>
</dbReference>
<feature type="domain" description="PAS" evidence="14">
    <location>
        <begin position="130"/>
        <end position="205"/>
    </location>
</feature>
<evidence type="ECO:0000256" key="10">
    <source>
        <dbReference type="ARBA" id="ARBA00023012"/>
    </source>
</evidence>
<dbReference type="PANTHER" id="PTHR43304">
    <property type="entry name" value="PHYTOCHROME-LIKE PROTEIN CPH1"/>
    <property type="match status" value="1"/>
</dbReference>
<dbReference type="SUPFAM" id="SSF55785">
    <property type="entry name" value="PYP-like sensor domain (PAS domain)"/>
    <property type="match status" value="5"/>
</dbReference>
<dbReference type="Pfam" id="PF08447">
    <property type="entry name" value="PAS_3"/>
    <property type="match status" value="1"/>
</dbReference>
<dbReference type="STRING" id="561365.SAMN05660866_00312"/>
<comment type="subcellular location">
    <subcellularLocation>
        <location evidence="2">Cell membrane</location>
    </subcellularLocation>
</comment>
<accession>A0A1T4ZUE2</accession>
<dbReference type="PROSITE" id="PS50109">
    <property type="entry name" value="HIS_KIN"/>
    <property type="match status" value="1"/>
</dbReference>
<dbReference type="InterPro" id="IPR052162">
    <property type="entry name" value="Sensor_kinase/Photoreceptor"/>
</dbReference>
<dbReference type="PROSITE" id="PS50113">
    <property type="entry name" value="PAC"/>
    <property type="match status" value="3"/>
</dbReference>
<dbReference type="CDD" id="cd00082">
    <property type="entry name" value="HisKA"/>
    <property type="match status" value="1"/>
</dbReference>
<sequence length="1046" mass="120412">MNRFKEQYERKPKVTETAIYQVVFDSSLAGLFVLDSEGTILKVNAQSERMFGYEKKALINKKIDIIFSKRYKKEIELFMNKPTSEPIQLIGLHFNGMEFSMDIRIVKSVVEGQTISAVYCKKADHAVFESDRKLRTLIRNVPGIVYRCKTDKHWTMEFLSNACETISGYLPELFYANGTLNWVALIHPDDRNRVEKERRKAILKKDSYEFTYRITTAVNKTKWIWEIGSCVIDQTGEIMHLEGFMQDVTERTVAKISLTKEKELLYKYLETAASIFLVINRDHTIAMVNRKACEVMGYDAQEMEGKNWFDHYIPKNDRKNLTQFFDYIIEGELELPNEKENWVIAKGNKRKLIRWQNALSKDENGKVTGLISSGIDVTQQVKAENKLRESMEKNRAILEAIPDVMTIHNKNGTVLEIQVPDESYLFAEKENLKGKNLNDLFPKEVADRLNKTISTVLGSQKMEILEVTVQVANRMIDYECRFVPLNKNQVLAIARDISKTKEIHNTLHLRNKALDAAGNGIVIVDAQQPNLPIIYCNFAFTEITGYSREEVIGENCQFLQNDDRDQEAIVTMGKAIKKGEECRVFLRNYRKDGTLFWNDLSITPLFNENQRLTHFIGVQNDVTEMHNAKNQLEQYANKLEEKVADRTKAIESTVQKLVENNLILEDQIQETKLAESKAQRSQAQFNAIAENFPNGFIVVFNADYELLYLEGEELKRMNLNKINFEGKHIDDIPIFSKRQINQVKQDLFKTIAGKSLSFEVEFGDFCYAVNTTPLKSEEESIVWALFVYNNITEQKKVQEKLAKALKEEQELNELKSRFISMASHEFRTPLSAILSSAILIGKQNEPDMAERREKHVSRIRSHVKHLVVILNDFLSLSKLEEGKVEAKPQYFELMEYCKIVIDEMESTKKEGQVIQFKYTSAEIPVFLDPKLLSHILINLLSNALKYSEEGKEVVMEIQQANEAVLFNITDNGIGIPEKDQKSLFERFFRAENVTNISGTGLGLHIVKHYAELMGGTVRFKSKTGIGSTFTVQLPQNLYEHEKNIIN</sequence>
<evidence type="ECO:0000256" key="9">
    <source>
        <dbReference type="ARBA" id="ARBA00022840"/>
    </source>
</evidence>
<dbReference type="SMART" id="SM00388">
    <property type="entry name" value="HisKA"/>
    <property type="match status" value="1"/>
</dbReference>
<dbReference type="SMART" id="SM00091">
    <property type="entry name" value="PAS"/>
    <property type="match status" value="6"/>
</dbReference>